<accession>A0A1B6DS58</accession>
<reference evidence="1" key="1">
    <citation type="submission" date="2015-12" db="EMBL/GenBank/DDBJ databases">
        <title>De novo transcriptome assembly of four potential Pierce s Disease insect vectors from Arizona vineyards.</title>
        <authorList>
            <person name="Tassone E.E."/>
        </authorList>
    </citation>
    <scope>NUCLEOTIDE SEQUENCE</scope>
</reference>
<name>A0A1B6DS58_9HEMI</name>
<proteinExistence type="predicted"/>
<gene>
    <name evidence="1" type="ORF">g.614</name>
</gene>
<evidence type="ECO:0000313" key="1">
    <source>
        <dbReference type="EMBL" id="JAS28479.1"/>
    </source>
</evidence>
<protein>
    <submittedName>
        <fullName evidence="1">Uncharacterized protein</fullName>
    </submittedName>
</protein>
<sequence>MLPLHPKGHRGRRTNLRNMLRLRTIQQVSVHRIVQPDRGGVPGEPYHQLGCHLVGKAPLPAVDSAAHPRRHQPNRSPSAGLSWLQGQHLAAAVIVPFYFRTCEHHPLRRHHCLPPISQRLHTSFPQLLVSKKILRKYVQRPTSSDAEVAICSFPTADDSV</sequence>
<dbReference type="EMBL" id="GEDC01008819">
    <property type="protein sequence ID" value="JAS28479.1"/>
    <property type="molecule type" value="Transcribed_RNA"/>
</dbReference>
<dbReference type="AlphaFoldDB" id="A0A1B6DS58"/>
<organism evidence="1">
    <name type="scientific">Clastoptera arizonana</name>
    <name type="common">Arizona spittle bug</name>
    <dbReference type="NCBI Taxonomy" id="38151"/>
    <lineage>
        <taxon>Eukaryota</taxon>
        <taxon>Metazoa</taxon>
        <taxon>Ecdysozoa</taxon>
        <taxon>Arthropoda</taxon>
        <taxon>Hexapoda</taxon>
        <taxon>Insecta</taxon>
        <taxon>Pterygota</taxon>
        <taxon>Neoptera</taxon>
        <taxon>Paraneoptera</taxon>
        <taxon>Hemiptera</taxon>
        <taxon>Auchenorrhyncha</taxon>
        <taxon>Cercopoidea</taxon>
        <taxon>Clastopteridae</taxon>
        <taxon>Clastoptera</taxon>
    </lineage>
</organism>
<feature type="non-terminal residue" evidence="1">
    <location>
        <position position="160"/>
    </location>
</feature>